<sequence>MVLLCLIKETEFYAKHLNGDSGRKASLWSNLHTKFCINPNVICFASTSVGHQFSLKYRDLKYVKERFQTVKKEFRKVVADIQRTGSGGPPPPERFQFFDAMKEITLLDPSFFPPMIISSLSILVGANAAPVISVRQEDRITYSNTYLSGPNFVSEIMDAIEHDVSSVTADLELLPISEDSFEPSSQLSYQFSF</sequence>
<proteinExistence type="predicted"/>
<dbReference type="GeneID" id="28993803"/>
<dbReference type="InParanoid" id="A0A167JRR3"/>
<dbReference type="VEuPathDB" id="FungiDB:PHYBLDRAFT_152375"/>
<evidence type="ECO:0000313" key="2">
    <source>
        <dbReference type="Proteomes" id="UP000077315"/>
    </source>
</evidence>
<accession>A0A167JRR3</accession>
<gene>
    <name evidence="1" type="ORF">PHYBLDRAFT_152375</name>
</gene>
<dbReference type="AlphaFoldDB" id="A0A167JRR3"/>
<evidence type="ECO:0008006" key="3">
    <source>
        <dbReference type="Google" id="ProtNLM"/>
    </source>
</evidence>
<organism evidence="1 2">
    <name type="scientific">Phycomyces blakesleeanus (strain ATCC 8743b / DSM 1359 / FGSC 10004 / NBRC 33097 / NRRL 1555)</name>
    <dbReference type="NCBI Taxonomy" id="763407"/>
    <lineage>
        <taxon>Eukaryota</taxon>
        <taxon>Fungi</taxon>
        <taxon>Fungi incertae sedis</taxon>
        <taxon>Mucoromycota</taxon>
        <taxon>Mucoromycotina</taxon>
        <taxon>Mucoromycetes</taxon>
        <taxon>Mucorales</taxon>
        <taxon>Phycomycetaceae</taxon>
        <taxon>Phycomyces</taxon>
    </lineage>
</organism>
<evidence type="ECO:0000313" key="1">
    <source>
        <dbReference type="EMBL" id="OAD66576.1"/>
    </source>
</evidence>
<reference evidence="2" key="1">
    <citation type="submission" date="2015-06" db="EMBL/GenBank/DDBJ databases">
        <title>Expansion of signal transduction pathways in fungi by whole-genome duplication.</title>
        <authorList>
            <consortium name="DOE Joint Genome Institute"/>
            <person name="Corrochano L.M."/>
            <person name="Kuo A."/>
            <person name="Marcet-Houben M."/>
            <person name="Polaino S."/>
            <person name="Salamov A."/>
            <person name="Villalobos J.M."/>
            <person name="Alvarez M.I."/>
            <person name="Avalos J."/>
            <person name="Benito E.P."/>
            <person name="Benoit I."/>
            <person name="Burger G."/>
            <person name="Camino L.P."/>
            <person name="Canovas D."/>
            <person name="Cerda-Olmedo E."/>
            <person name="Cheng J.-F."/>
            <person name="Dominguez A."/>
            <person name="Elias M."/>
            <person name="Eslava A.P."/>
            <person name="Glaser F."/>
            <person name="Grimwood J."/>
            <person name="Gutierrez G."/>
            <person name="Heitman J."/>
            <person name="Henrissat B."/>
            <person name="Iturriaga E.A."/>
            <person name="Lang B.F."/>
            <person name="Lavin J.L."/>
            <person name="Lee S."/>
            <person name="Li W."/>
            <person name="Lindquist E."/>
            <person name="Lopez-Garcia S."/>
            <person name="Luque E.M."/>
            <person name="Marcos A.T."/>
            <person name="Martin J."/>
            <person name="McCluskey K."/>
            <person name="Medina H.R."/>
            <person name="Miralles-Duran A."/>
            <person name="Miyazaki A."/>
            <person name="Munoz-Torres E."/>
            <person name="Oguiza J.A."/>
            <person name="Ohm R."/>
            <person name="Olmedo M."/>
            <person name="Orejas M."/>
            <person name="Ortiz-Castellanos L."/>
            <person name="Pisabarro A.G."/>
            <person name="Rodriguez-Romero J."/>
            <person name="Ruiz-Herrera J."/>
            <person name="Ruiz-Vazquez R."/>
            <person name="Sanz C."/>
            <person name="Schackwitz W."/>
            <person name="Schmutz J."/>
            <person name="Shahriari M."/>
            <person name="Shelest E."/>
            <person name="Silva-Franco F."/>
            <person name="Soanes D."/>
            <person name="Syed K."/>
            <person name="Tagua V.G."/>
            <person name="Talbot N.J."/>
            <person name="Thon M."/>
            <person name="De vries R.P."/>
            <person name="Wiebenga A."/>
            <person name="Yadav J.S."/>
            <person name="Braun E.L."/>
            <person name="Baker S."/>
            <person name="Garre V."/>
            <person name="Horwitz B."/>
            <person name="Torres-Martinez S."/>
            <person name="Idnurm A."/>
            <person name="Herrera-Estrella A."/>
            <person name="Gabaldon T."/>
            <person name="Grigoriev I.V."/>
        </authorList>
    </citation>
    <scope>NUCLEOTIDE SEQUENCE [LARGE SCALE GENOMIC DNA]</scope>
    <source>
        <strain evidence="2">NRRL 1555(-)</strain>
    </source>
</reference>
<dbReference type="Proteomes" id="UP000077315">
    <property type="component" value="Unassembled WGS sequence"/>
</dbReference>
<keyword evidence="2" id="KW-1185">Reference proteome</keyword>
<dbReference type="RefSeq" id="XP_018284616.1">
    <property type="nucleotide sequence ID" value="XM_018432897.1"/>
</dbReference>
<dbReference type="EMBL" id="KV441002">
    <property type="protein sequence ID" value="OAD66576.1"/>
    <property type="molecule type" value="Genomic_DNA"/>
</dbReference>
<name>A0A167JRR3_PHYB8</name>
<protein>
    <recommendedName>
        <fullName evidence="3">MADF domain-containing protein</fullName>
    </recommendedName>
</protein>
<dbReference type="OrthoDB" id="10537318at2759"/>